<dbReference type="InterPro" id="IPR001972">
    <property type="entry name" value="Stomatin_HflK_fam"/>
</dbReference>
<evidence type="ECO:0000256" key="7">
    <source>
        <dbReference type="SAM" id="Phobius"/>
    </source>
</evidence>
<gene>
    <name evidence="9" type="ORF">H8711_03345</name>
</gene>
<keyword evidence="9" id="KW-0378">Hydrolase</keyword>
<comment type="caution">
    <text evidence="9">The sequence shown here is derived from an EMBL/GenBank/DDBJ whole genome shotgun (WGS) entry which is preliminary data.</text>
</comment>
<dbReference type="AlphaFoldDB" id="A0A926I345"/>
<feature type="transmembrane region" description="Helical" evidence="7">
    <location>
        <begin position="31"/>
        <end position="51"/>
    </location>
</feature>
<dbReference type="GO" id="GO:0006508">
    <property type="term" value="P:proteolysis"/>
    <property type="evidence" value="ECO:0007669"/>
    <property type="project" value="UniProtKB-KW"/>
</dbReference>
<evidence type="ECO:0000256" key="6">
    <source>
        <dbReference type="PIRNR" id="PIRNR005651"/>
    </source>
</evidence>
<evidence type="ECO:0000256" key="5">
    <source>
        <dbReference type="ARBA" id="ARBA00023136"/>
    </source>
</evidence>
<evidence type="ECO:0000313" key="9">
    <source>
        <dbReference type="EMBL" id="MBC8545974.1"/>
    </source>
</evidence>
<dbReference type="GO" id="GO:0016020">
    <property type="term" value="C:membrane"/>
    <property type="evidence" value="ECO:0007669"/>
    <property type="project" value="UniProtKB-SubCell"/>
</dbReference>
<dbReference type="Pfam" id="PF01145">
    <property type="entry name" value="Band_7"/>
    <property type="match status" value="1"/>
</dbReference>
<dbReference type="EMBL" id="JACRST010000003">
    <property type="protein sequence ID" value="MBC8545974.1"/>
    <property type="molecule type" value="Genomic_DNA"/>
</dbReference>
<dbReference type="PRINTS" id="PR00721">
    <property type="entry name" value="STOMATIN"/>
</dbReference>
<organism evidence="9 10">
    <name type="scientific">Ligaoa zhengdingensis</name>
    <dbReference type="NCBI Taxonomy" id="2763658"/>
    <lineage>
        <taxon>Bacteria</taxon>
        <taxon>Bacillati</taxon>
        <taxon>Bacillota</taxon>
        <taxon>Clostridia</taxon>
        <taxon>Eubacteriales</taxon>
        <taxon>Oscillospiraceae</taxon>
        <taxon>Ligaoa</taxon>
    </lineage>
</organism>
<reference evidence="9" key="1">
    <citation type="submission" date="2020-08" db="EMBL/GenBank/DDBJ databases">
        <title>Genome public.</title>
        <authorList>
            <person name="Liu C."/>
            <person name="Sun Q."/>
        </authorList>
    </citation>
    <scope>NUCLEOTIDE SEQUENCE</scope>
    <source>
        <strain evidence="9">NSJ-31</strain>
    </source>
</reference>
<dbReference type="Proteomes" id="UP000653127">
    <property type="component" value="Unassembled WGS sequence"/>
</dbReference>
<protein>
    <recommendedName>
        <fullName evidence="6">Protein HflC</fullName>
    </recommendedName>
</protein>
<evidence type="ECO:0000313" key="10">
    <source>
        <dbReference type="Proteomes" id="UP000653127"/>
    </source>
</evidence>
<dbReference type="PANTHER" id="PTHR42911:SF1">
    <property type="entry name" value="MODULATOR OF FTSH PROTEASE HFLC"/>
    <property type="match status" value="1"/>
</dbReference>
<accession>A0A926I345</accession>
<dbReference type="InterPro" id="IPR001107">
    <property type="entry name" value="Band_7"/>
</dbReference>
<keyword evidence="4 7" id="KW-1133">Transmembrane helix</keyword>
<dbReference type="CDD" id="cd03405">
    <property type="entry name" value="SPFH_HflC"/>
    <property type="match status" value="1"/>
</dbReference>
<name>A0A926I345_9FIRM</name>
<keyword evidence="10" id="KW-1185">Reference proteome</keyword>
<sequence>MNFNFDTDRQTDQKQAVDVEAASRNKTIRRVITALLVVMIAAILLANVTIVTKQNEYTMVQQFGKIVAVRSDAGLSFKLPFVQSVKSIPKTVLLYDLPISDVITKDKKTMVADSFVLWKVSDPTLFIQTLNGNVSNAEARISTIVYNSMKNVISSLSQAEIISGRDKLAEAIFANIGDSLEQYGVDLVAVETKHLDLPDDNKHAVYERMISERNNIAAAYQAEGESEAKKIRTETDKAISIKISEAQANAEKLIAEGEAQYMQILAEAYADQSRADFYTFVRALDAAKASLKGSDKTLILSKDSPIAQIFYNID</sequence>
<dbReference type="PIRSF" id="PIRSF005651">
    <property type="entry name" value="HflC"/>
    <property type="match status" value="1"/>
</dbReference>
<evidence type="ECO:0000256" key="1">
    <source>
        <dbReference type="ARBA" id="ARBA00004370"/>
    </source>
</evidence>
<dbReference type="GO" id="GO:0008233">
    <property type="term" value="F:peptidase activity"/>
    <property type="evidence" value="ECO:0007669"/>
    <property type="project" value="UniProtKB-KW"/>
</dbReference>
<dbReference type="Gene3D" id="3.30.479.30">
    <property type="entry name" value="Band 7 domain"/>
    <property type="match status" value="1"/>
</dbReference>
<proteinExistence type="inferred from homology"/>
<evidence type="ECO:0000256" key="2">
    <source>
        <dbReference type="ARBA" id="ARBA00007862"/>
    </source>
</evidence>
<evidence type="ECO:0000256" key="4">
    <source>
        <dbReference type="ARBA" id="ARBA00022989"/>
    </source>
</evidence>
<dbReference type="SUPFAM" id="SSF117892">
    <property type="entry name" value="Band 7/SPFH domain"/>
    <property type="match status" value="1"/>
</dbReference>
<comment type="similarity">
    <text evidence="2 6">Belongs to the band 7/mec-2 family. HflC subfamily.</text>
</comment>
<keyword evidence="3 7" id="KW-0812">Transmembrane</keyword>
<comment type="function">
    <text evidence="6">HflC and HflK could regulate a protease.</text>
</comment>
<feature type="domain" description="Band 7" evidence="8">
    <location>
        <begin position="46"/>
        <end position="209"/>
    </location>
</feature>
<dbReference type="PANTHER" id="PTHR42911">
    <property type="entry name" value="MODULATOR OF FTSH PROTEASE HFLC"/>
    <property type="match status" value="1"/>
</dbReference>
<evidence type="ECO:0000259" key="8">
    <source>
        <dbReference type="SMART" id="SM00244"/>
    </source>
</evidence>
<keyword evidence="9" id="KW-0645">Protease</keyword>
<evidence type="ECO:0000256" key="3">
    <source>
        <dbReference type="ARBA" id="ARBA00022692"/>
    </source>
</evidence>
<comment type="subcellular location">
    <subcellularLocation>
        <location evidence="1">Membrane</location>
    </subcellularLocation>
</comment>
<dbReference type="InterPro" id="IPR036013">
    <property type="entry name" value="Band_7/SPFH_dom_sf"/>
</dbReference>
<dbReference type="InterPro" id="IPR010200">
    <property type="entry name" value="HflC"/>
</dbReference>
<keyword evidence="5 7" id="KW-0472">Membrane</keyword>
<dbReference type="SMART" id="SM00244">
    <property type="entry name" value="PHB"/>
    <property type="match status" value="1"/>
</dbReference>